<name>A0ABQ3K3T9_9PSEU</name>
<keyword evidence="2" id="KW-0472">Membrane</keyword>
<feature type="compositionally biased region" description="Low complexity" evidence="1">
    <location>
        <begin position="27"/>
        <end position="39"/>
    </location>
</feature>
<dbReference type="EMBL" id="BNAW01000004">
    <property type="protein sequence ID" value="GHG01070.1"/>
    <property type="molecule type" value="Genomic_DNA"/>
</dbReference>
<keyword evidence="4" id="KW-1185">Reference proteome</keyword>
<evidence type="ECO:0000313" key="3">
    <source>
        <dbReference type="EMBL" id="GHG01070.1"/>
    </source>
</evidence>
<keyword evidence="2" id="KW-0812">Transmembrane</keyword>
<protein>
    <submittedName>
        <fullName evidence="3">Uncharacterized protein</fullName>
    </submittedName>
</protein>
<feature type="region of interest" description="Disordered" evidence="1">
    <location>
        <begin position="1"/>
        <end position="39"/>
    </location>
</feature>
<sequence>MTADSFPGSGAAPGGGVQAPAPPAPEPAGTTPAGTTPAGPVLGFRELSERVIASVADRYPWLNRVLMGMLAVFTGTCVVAVVSRLSPLPLIPVPLFVVAAYGLRQARGVTERRQLFNWVLLFALATIVGFWLIAVVGRWVE</sequence>
<dbReference type="RefSeq" id="WP_191307632.1">
    <property type="nucleotide sequence ID" value="NZ_BNAW01000004.1"/>
</dbReference>
<feature type="transmembrane region" description="Helical" evidence="2">
    <location>
        <begin position="115"/>
        <end position="140"/>
    </location>
</feature>
<feature type="transmembrane region" description="Helical" evidence="2">
    <location>
        <begin position="87"/>
        <end position="103"/>
    </location>
</feature>
<gene>
    <name evidence="3" type="ORF">GCM10017567_15310</name>
</gene>
<accession>A0ABQ3K3T9</accession>
<organism evidence="3 4">
    <name type="scientific">Amycolatopsis bullii</name>
    <dbReference type="NCBI Taxonomy" id="941987"/>
    <lineage>
        <taxon>Bacteria</taxon>
        <taxon>Bacillati</taxon>
        <taxon>Actinomycetota</taxon>
        <taxon>Actinomycetes</taxon>
        <taxon>Pseudonocardiales</taxon>
        <taxon>Pseudonocardiaceae</taxon>
        <taxon>Amycolatopsis</taxon>
    </lineage>
</organism>
<keyword evidence="2" id="KW-1133">Transmembrane helix</keyword>
<reference evidence="4" key="1">
    <citation type="journal article" date="2019" name="Int. J. Syst. Evol. Microbiol.">
        <title>The Global Catalogue of Microorganisms (GCM) 10K type strain sequencing project: providing services to taxonomists for standard genome sequencing and annotation.</title>
        <authorList>
            <consortium name="The Broad Institute Genomics Platform"/>
            <consortium name="The Broad Institute Genome Sequencing Center for Infectious Disease"/>
            <person name="Wu L."/>
            <person name="Ma J."/>
        </authorList>
    </citation>
    <scope>NUCLEOTIDE SEQUENCE [LARGE SCALE GENOMIC DNA]</scope>
    <source>
        <strain evidence="4">CGMCC 4.7680</strain>
    </source>
</reference>
<dbReference type="Proteomes" id="UP000649955">
    <property type="component" value="Unassembled WGS sequence"/>
</dbReference>
<evidence type="ECO:0000313" key="4">
    <source>
        <dbReference type="Proteomes" id="UP000649955"/>
    </source>
</evidence>
<proteinExistence type="predicted"/>
<evidence type="ECO:0000256" key="1">
    <source>
        <dbReference type="SAM" id="MobiDB-lite"/>
    </source>
</evidence>
<evidence type="ECO:0000256" key="2">
    <source>
        <dbReference type="SAM" id="Phobius"/>
    </source>
</evidence>
<comment type="caution">
    <text evidence="3">The sequence shown here is derived from an EMBL/GenBank/DDBJ whole genome shotgun (WGS) entry which is preliminary data.</text>
</comment>
<feature type="transmembrane region" description="Helical" evidence="2">
    <location>
        <begin position="61"/>
        <end position="81"/>
    </location>
</feature>